<accession>A0A3B3XFV8</accession>
<evidence type="ECO:0000259" key="3">
    <source>
        <dbReference type="PROSITE" id="PS51864"/>
    </source>
</evidence>
<dbReference type="SUPFAM" id="SSF55486">
    <property type="entry name" value="Metalloproteases ('zincins'), catalytic domain"/>
    <property type="match status" value="1"/>
</dbReference>
<organism evidence="4 5">
    <name type="scientific">Poecilia mexicana</name>
    <dbReference type="NCBI Taxonomy" id="48701"/>
    <lineage>
        <taxon>Eukaryota</taxon>
        <taxon>Metazoa</taxon>
        <taxon>Chordata</taxon>
        <taxon>Craniata</taxon>
        <taxon>Vertebrata</taxon>
        <taxon>Euteleostomi</taxon>
        <taxon>Actinopterygii</taxon>
        <taxon>Neopterygii</taxon>
        <taxon>Teleostei</taxon>
        <taxon>Neoteleostei</taxon>
        <taxon>Acanthomorphata</taxon>
        <taxon>Ovalentaria</taxon>
        <taxon>Atherinomorphae</taxon>
        <taxon>Cyprinodontiformes</taxon>
        <taxon>Poeciliidae</taxon>
        <taxon>Poeciliinae</taxon>
        <taxon>Poecilia</taxon>
    </lineage>
</organism>
<dbReference type="Pfam" id="PF01400">
    <property type="entry name" value="Astacin"/>
    <property type="match status" value="1"/>
</dbReference>
<feature type="domain" description="Peptidase M12A" evidence="3">
    <location>
        <begin position="106"/>
        <end position="295"/>
    </location>
</feature>
<dbReference type="AlphaFoldDB" id="A0A3B3XFV8"/>
<dbReference type="Ensembl" id="ENSPMET00000032398.1">
    <property type="protein sequence ID" value="ENSPMEP00000013922.1"/>
    <property type="gene ID" value="ENSPMEG00000016863.1"/>
</dbReference>
<reference evidence="4" key="1">
    <citation type="submission" date="2025-08" db="UniProtKB">
        <authorList>
            <consortium name="Ensembl"/>
        </authorList>
    </citation>
    <scope>IDENTIFICATION</scope>
</reference>
<proteinExistence type="predicted"/>
<sequence>MQGTVKHRHILHQHLQEEEKKKDLKARASLLLLLLSAVGNAYPADVRNHAKYRMDAFSHHHCRIVQKHESIFFFLADLCMNCNTFLLTGSAGMLLEGDVYIPTTRTAMKSLNNQGIVEIPFVISDEYDNTEKSKILLPIKCFEGKTCQIVLPIKTNNFQHFQCLSSFVFFFLFHFPSCFSLLGCIGDKQVASLQTLGCVHHGIVQHEPLHTLGFYHKHTRSNRDQFVKIHWENIKECKKKNLLFERWTQIISPRIDDSSGALTFMPVPDPNVPIGQRSGLSDIDILRVNELYKCRSDSG</sequence>
<dbReference type="Gene3D" id="3.40.390.10">
    <property type="entry name" value="Collagenase (Catalytic Domain)"/>
    <property type="match status" value="1"/>
</dbReference>
<dbReference type="EC" id="3.4.24.-" evidence="2"/>
<dbReference type="Proteomes" id="UP000261480">
    <property type="component" value="Unplaced"/>
</dbReference>
<evidence type="ECO:0000313" key="5">
    <source>
        <dbReference type="Proteomes" id="UP000261480"/>
    </source>
</evidence>
<dbReference type="PROSITE" id="PS51864">
    <property type="entry name" value="ASTACIN"/>
    <property type="match status" value="1"/>
</dbReference>
<feature type="binding site" evidence="1">
    <location>
        <position position="206"/>
    </location>
    <ligand>
        <name>Zn(2+)</name>
        <dbReference type="ChEBI" id="CHEBI:29105"/>
        <note>catalytic</note>
    </ligand>
</feature>
<comment type="caution">
    <text evidence="1">Lacks conserved residue(s) required for the propagation of feature annotation.</text>
</comment>
<dbReference type="InterPro" id="IPR006026">
    <property type="entry name" value="Peptidase_Metallo"/>
</dbReference>
<evidence type="ECO:0000256" key="2">
    <source>
        <dbReference type="RuleBase" id="RU361183"/>
    </source>
</evidence>
<dbReference type="InterPro" id="IPR024079">
    <property type="entry name" value="MetalloPept_cat_dom_sf"/>
</dbReference>
<feature type="binding site" evidence="1">
    <location>
        <position position="210"/>
    </location>
    <ligand>
        <name>Zn(2+)</name>
        <dbReference type="ChEBI" id="CHEBI:29105"/>
        <note>catalytic</note>
    </ligand>
</feature>
<name>A0A3B3XFV8_9TELE</name>
<dbReference type="STRING" id="48701.ENSPMEP00000013922"/>
<keyword evidence="1 2" id="KW-0378">Hydrolase</keyword>
<keyword evidence="5" id="KW-1185">Reference proteome</keyword>
<comment type="cofactor">
    <cofactor evidence="1 2">
        <name>Zn(2+)</name>
        <dbReference type="ChEBI" id="CHEBI:29105"/>
    </cofactor>
    <text evidence="1 2">Binds 1 zinc ion per subunit.</text>
</comment>
<keyword evidence="1 2" id="KW-0482">Metalloprotease</keyword>
<dbReference type="PANTHER" id="PTHR10127">
    <property type="entry name" value="DISCOIDIN, CUB, EGF, LAMININ , AND ZINC METALLOPROTEASE DOMAIN CONTAINING"/>
    <property type="match status" value="1"/>
</dbReference>
<dbReference type="InterPro" id="IPR001506">
    <property type="entry name" value="Peptidase_M12A"/>
</dbReference>
<dbReference type="PANTHER" id="PTHR10127:SF839">
    <property type="entry name" value="HATCHING ENZYME 1.2-RELATED"/>
    <property type="match status" value="1"/>
</dbReference>
<evidence type="ECO:0000256" key="1">
    <source>
        <dbReference type="PROSITE-ProRule" id="PRU01211"/>
    </source>
</evidence>
<keyword evidence="1 2" id="KW-0862">Zinc</keyword>
<feature type="binding site" evidence="1">
    <location>
        <position position="216"/>
    </location>
    <ligand>
        <name>Zn(2+)</name>
        <dbReference type="ChEBI" id="CHEBI:29105"/>
        <note>catalytic</note>
    </ligand>
</feature>
<evidence type="ECO:0000313" key="4">
    <source>
        <dbReference type="Ensembl" id="ENSPMEP00000013922.1"/>
    </source>
</evidence>
<dbReference type="GO" id="GO:0004222">
    <property type="term" value="F:metalloendopeptidase activity"/>
    <property type="evidence" value="ECO:0007669"/>
    <property type="project" value="UniProtKB-UniRule"/>
</dbReference>
<dbReference type="SMART" id="SM00235">
    <property type="entry name" value="ZnMc"/>
    <property type="match status" value="1"/>
</dbReference>
<keyword evidence="1 2" id="KW-0645">Protease</keyword>
<feature type="active site" evidence="1">
    <location>
        <position position="207"/>
    </location>
</feature>
<reference evidence="4" key="2">
    <citation type="submission" date="2025-09" db="UniProtKB">
        <authorList>
            <consortium name="Ensembl"/>
        </authorList>
    </citation>
    <scope>IDENTIFICATION</scope>
</reference>
<dbReference type="GO" id="GO:0008270">
    <property type="term" value="F:zinc ion binding"/>
    <property type="evidence" value="ECO:0007669"/>
    <property type="project" value="UniProtKB-UniRule"/>
</dbReference>
<dbReference type="PRINTS" id="PR00480">
    <property type="entry name" value="ASTACIN"/>
</dbReference>
<protein>
    <recommendedName>
        <fullName evidence="2">Metalloendopeptidase</fullName>
        <ecNumber evidence="2">3.4.24.-</ecNumber>
    </recommendedName>
</protein>
<dbReference type="GO" id="GO:0006508">
    <property type="term" value="P:proteolysis"/>
    <property type="evidence" value="ECO:0007669"/>
    <property type="project" value="UniProtKB-KW"/>
</dbReference>
<keyword evidence="1 2" id="KW-0479">Metal-binding</keyword>